<feature type="region of interest" description="Disordered" evidence="2">
    <location>
        <begin position="505"/>
        <end position="524"/>
    </location>
</feature>
<gene>
    <name evidence="3" type="ORF">FGO68_gene11424</name>
</gene>
<feature type="compositionally biased region" description="Polar residues" evidence="2">
    <location>
        <begin position="803"/>
        <end position="817"/>
    </location>
</feature>
<keyword evidence="1" id="KW-0175">Coiled coil</keyword>
<dbReference type="AlphaFoldDB" id="A0A8J8TAL2"/>
<feature type="region of interest" description="Disordered" evidence="2">
    <location>
        <begin position="431"/>
        <end position="493"/>
    </location>
</feature>
<feature type="compositionally biased region" description="Polar residues" evidence="2">
    <location>
        <begin position="348"/>
        <end position="358"/>
    </location>
</feature>
<reference evidence="3" key="1">
    <citation type="submission" date="2019-06" db="EMBL/GenBank/DDBJ databases">
        <authorList>
            <person name="Zheng W."/>
        </authorList>
    </citation>
    <scope>NUCLEOTIDE SEQUENCE</scope>
    <source>
        <strain evidence="3">QDHG01</strain>
    </source>
</reference>
<feature type="compositionally biased region" description="Polar residues" evidence="2">
    <location>
        <begin position="460"/>
        <end position="480"/>
    </location>
</feature>
<feature type="region of interest" description="Disordered" evidence="2">
    <location>
        <begin position="348"/>
        <end position="374"/>
    </location>
</feature>
<feature type="compositionally biased region" description="Polar residues" evidence="2">
    <location>
        <begin position="433"/>
        <end position="452"/>
    </location>
</feature>
<comment type="caution">
    <text evidence="3">The sequence shown here is derived from an EMBL/GenBank/DDBJ whole genome shotgun (WGS) entry which is preliminary data.</text>
</comment>
<evidence type="ECO:0000313" key="4">
    <source>
        <dbReference type="Proteomes" id="UP000785679"/>
    </source>
</evidence>
<organism evidence="3 4">
    <name type="scientific">Halteria grandinella</name>
    <dbReference type="NCBI Taxonomy" id="5974"/>
    <lineage>
        <taxon>Eukaryota</taxon>
        <taxon>Sar</taxon>
        <taxon>Alveolata</taxon>
        <taxon>Ciliophora</taxon>
        <taxon>Intramacronucleata</taxon>
        <taxon>Spirotrichea</taxon>
        <taxon>Stichotrichia</taxon>
        <taxon>Sporadotrichida</taxon>
        <taxon>Halteriidae</taxon>
        <taxon>Halteria</taxon>
    </lineage>
</organism>
<dbReference type="EMBL" id="RRYP01000403">
    <property type="protein sequence ID" value="TNV87486.1"/>
    <property type="molecule type" value="Genomic_DNA"/>
</dbReference>
<protein>
    <submittedName>
        <fullName evidence="3">Uncharacterized protein</fullName>
    </submittedName>
</protein>
<feature type="compositionally biased region" description="Polar residues" evidence="2">
    <location>
        <begin position="824"/>
        <end position="841"/>
    </location>
</feature>
<evidence type="ECO:0000313" key="3">
    <source>
        <dbReference type="EMBL" id="TNV87486.1"/>
    </source>
</evidence>
<proteinExistence type="predicted"/>
<feature type="coiled-coil region" evidence="1">
    <location>
        <begin position="748"/>
        <end position="789"/>
    </location>
</feature>
<dbReference type="Proteomes" id="UP000785679">
    <property type="component" value="Unassembled WGS sequence"/>
</dbReference>
<evidence type="ECO:0000256" key="1">
    <source>
        <dbReference type="SAM" id="Coils"/>
    </source>
</evidence>
<keyword evidence="4" id="KW-1185">Reference proteome</keyword>
<feature type="region of interest" description="Disordered" evidence="2">
    <location>
        <begin position="798"/>
        <end position="848"/>
    </location>
</feature>
<name>A0A8J8TAL2_HALGN</name>
<accession>A0A8J8TAL2</accession>
<sequence length="848" mass="94053">MEATQRLTQPDDDTHTTVVQLFSSSGGGGAEDTQEGDRYLMQMTSVESIDQQITDDEPIVVQQRKVHMTMPLIDGEASHHHVRGRVSPIQVREEDKLIGEQNETRASKYGPLKTSEIGPQVIYPKAASTLATNSTKSAQKYLSQVGVFVQGNIMLPAATSILSSTYTGSSLANADKNERKHIQSLLKGLQQTYLGNGQKMRGGKAKEQGRYLSLGFQQQPASEFSETLGSLEKKQNHLVQEMRRRLGDNNLSPKSEFVKSPTNATSFLPNAFPKSNIPQLHQRPGKEPHGIQAGQYSISSNYELSMQINQEEKMKKAFKIYRTKNGKILTVGTPKGNFLTEGDFQKQSLSPSTKQLPQMYSPPTPNKFQGNRHRNQDGTFTLVQKGSQNSRDTEWGDQRHIKGGQANIKWDHATGRFHQMQEGTSELPMVHRAQNSSQVTAQKKSQSHSQGAKPQHISDNKNNSKGTTSHIKVQNQSQTHRGAPGGKLNEIRGPVLNQPAKFEWENACGNPQDDGEGSLHNFNNEIQQSNSPRRLQSSGQKVYPEALVVIGGEHQMRESFTRDQHAKGLDSVNRTTSMRQEALHLAHIAHSVDARWPPNQVQLTTEDVKHEREQLKMLNQRIPTKQVMSQNRRKDTILQNLENINGPAPIINLHRKRVSEIAPHPICEDNILLGATHSTNFSVLNYIGSTPTAGLGDTSSEGKDLPLPMPSASPVLARKQLLPALGGVVSPFGSKISGAFTEANSIAAMRLKERVAEEQQTLQSIIEQGKHMEQQMEVMKRKINVLNKRLKHNAKLVFADAGSPSSNTNNTQKTKQVSFRLPSSGDTSSQNQIEQYNNKQAESSKDQL</sequence>
<evidence type="ECO:0000256" key="2">
    <source>
        <dbReference type="SAM" id="MobiDB-lite"/>
    </source>
</evidence>